<feature type="chain" id="PRO_5039900170" evidence="4">
    <location>
        <begin position="22"/>
        <end position="192"/>
    </location>
</feature>
<dbReference type="PROSITE" id="PS50188">
    <property type="entry name" value="B302_SPRY"/>
    <property type="match status" value="1"/>
</dbReference>
<dbReference type="InterPro" id="IPR001870">
    <property type="entry name" value="B30.2/SPRY"/>
</dbReference>
<evidence type="ECO:0000256" key="1">
    <source>
        <dbReference type="ARBA" id="ARBA00009651"/>
    </source>
</evidence>
<reference evidence="7" key="1">
    <citation type="submission" date="2025-08" db="UniProtKB">
        <authorList>
            <consortium name="RefSeq"/>
        </authorList>
    </citation>
    <scope>IDENTIFICATION</scope>
    <source>
        <tissue evidence="7">Liver</tissue>
    </source>
</reference>
<dbReference type="InterPro" id="IPR043136">
    <property type="entry name" value="B30.2/SPRY_sf"/>
</dbReference>
<dbReference type="InterPro" id="IPR003877">
    <property type="entry name" value="SPRY_dom"/>
</dbReference>
<keyword evidence="2" id="KW-0800">Toxin</keyword>
<comment type="function">
    <text evidence="3">Neurotoxin that produces dose-dependent hypolocomotion and hyperalgesia in mice. May directly act on the central nervous system, as it is 6500-fold more potent when administered intracerebroventricularly than intraperitoneal.</text>
</comment>
<evidence type="ECO:0000256" key="3">
    <source>
        <dbReference type="ARBA" id="ARBA00034460"/>
    </source>
</evidence>
<dbReference type="SMART" id="SM00449">
    <property type="entry name" value="SPRY"/>
    <property type="match status" value="1"/>
</dbReference>
<evidence type="ECO:0000256" key="4">
    <source>
        <dbReference type="SAM" id="SignalP"/>
    </source>
</evidence>
<dbReference type="OrthoDB" id="9049620at2759"/>
<proteinExistence type="inferred from homology"/>
<dbReference type="InterPro" id="IPR050143">
    <property type="entry name" value="TRIM/RBCC"/>
</dbReference>
<dbReference type="InterPro" id="IPR003879">
    <property type="entry name" value="Butyrophylin_SPRY"/>
</dbReference>
<protein>
    <submittedName>
        <fullName evidence="7">Thaicobrin-like</fullName>
    </submittedName>
</protein>
<feature type="domain" description="B30.2/SPRY" evidence="5">
    <location>
        <begin position="3"/>
        <end position="192"/>
    </location>
</feature>
<comment type="similarity">
    <text evidence="1">Belongs to the ohanin/vespryn family.</text>
</comment>
<sequence length="192" mass="21404">LKAGLQLKLFFFSFLLFSVTANVVLDPDTAHPSLHLSKDRKNISEVFEDQCRRKTPKRFEEWEYVLGCQGFSTGRHFWEVTVEKKGEWAVGIAKQSVNRKGDSDLCPEGGIWEIGTWGGTYQANIPPECPELPPTKNPKKIRVSLNCEGGQVTFFEAETAALLYTFSEAPLAGESLLPSFFLCLNACLTLAP</sequence>
<dbReference type="PANTHER" id="PTHR24103">
    <property type="entry name" value="E3 UBIQUITIN-PROTEIN LIGASE TRIM"/>
    <property type="match status" value="1"/>
</dbReference>
<keyword evidence="6" id="KW-1185">Reference proteome</keyword>
<organism evidence="6 7">
    <name type="scientific">Python bivittatus</name>
    <name type="common">Burmese python</name>
    <name type="synonym">Python molurus bivittatus</name>
    <dbReference type="NCBI Taxonomy" id="176946"/>
    <lineage>
        <taxon>Eukaryota</taxon>
        <taxon>Metazoa</taxon>
        <taxon>Chordata</taxon>
        <taxon>Craniata</taxon>
        <taxon>Vertebrata</taxon>
        <taxon>Euteleostomi</taxon>
        <taxon>Lepidosauria</taxon>
        <taxon>Squamata</taxon>
        <taxon>Bifurcata</taxon>
        <taxon>Unidentata</taxon>
        <taxon>Episquamata</taxon>
        <taxon>Toxicofera</taxon>
        <taxon>Serpentes</taxon>
        <taxon>Henophidia</taxon>
        <taxon>Pythonidae</taxon>
        <taxon>Python</taxon>
    </lineage>
</organism>
<dbReference type="InterPro" id="IPR006574">
    <property type="entry name" value="PRY"/>
</dbReference>
<accession>A0A9F5N5U3</accession>
<dbReference type="KEGG" id="pbi:112543241"/>
<dbReference type="PRINTS" id="PR01407">
    <property type="entry name" value="BUTYPHLNCDUF"/>
</dbReference>
<dbReference type="GeneID" id="112543241"/>
<dbReference type="AlphaFoldDB" id="A0A9F5N5U3"/>
<evidence type="ECO:0000313" key="7">
    <source>
        <dbReference type="RefSeq" id="XP_025033247.1"/>
    </source>
</evidence>
<feature type="non-terminal residue" evidence="7">
    <location>
        <position position="1"/>
    </location>
</feature>
<name>A0A9F5N5U3_PYTBI</name>
<evidence type="ECO:0000313" key="6">
    <source>
        <dbReference type="Proteomes" id="UP000695026"/>
    </source>
</evidence>
<gene>
    <name evidence="7" type="primary">LOC112543241</name>
</gene>
<dbReference type="Gene3D" id="2.60.120.920">
    <property type="match status" value="1"/>
</dbReference>
<dbReference type="Pfam" id="PF13765">
    <property type="entry name" value="PRY"/>
    <property type="match status" value="1"/>
</dbReference>
<dbReference type="InterPro" id="IPR013320">
    <property type="entry name" value="ConA-like_dom_sf"/>
</dbReference>
<dbReference type="Proteomes" id="UP000695026">
    <property type="component" value="Unplaced"/>
</dbReference>
<keyword evidence="4" id="KW-0732">Signal</keyword>
<dbReference type="SUPFAM" id="SSF49899">
    <property type="entry name" value="Concanavalin A-like lectins/glucanases"/>
    <property type="match status" value="1"/>
</dbReference>
<dbReference type="RefSeq" id="XP_025033247.1">
    <property type="nucleotide sequence ID" value="XM_025177479.1"/>
</dbReference>
<evidence type="ECO:0000259" key="5">
    <source>
        <dbReference type="PROSITE" id="PS50188"/>
    </source>
</evidence>
<feature type="signal peptide" evidence="4">
    <location>
        <begin position="1"/>
        <end position="21"/>
    </location>
</feature>
<keyword evidence="2" id="KW-0528">Neurotoxin</keyword>
<evidence type="ECO:0000256" key="2">
    <source>
        <dbReference type="ARBA" id="ARBA00022699"/>
    </source>
</evidence>
<dbReference type="FunFam" id="2.60.120.920:FF:000004">
    <property type="entry name" value="Butyrophilin subfamily 1 member A1"/>
    <property type="match status" value="1"/>
</dbReference>
<dbReference type="Pfam" id="PF00622">
    <property type="entry name" value="SPRY"/>
    <property type="match status" value="1"/>
</dbReference>
<dbReference type="SMART" id="SM00589">
    <property type="entry name" value="PRY"/>
    <property type="match status" value="1"/>
</dbReference>